<feature type="transmembrane region" description="Helical" evidence="6">
    <location>
        <begin position="319"/>
        <end position="340"/>
    </location>
</feature>
<evidence type="ECO:0000313" key="8">
    <source>
        <dbReference type="EMBL" id="MST68580.1"/>
    </source>
</evidence>
<comment type="subcellular location">
    <subcellularLocation>
        <location evidence="1">Cell membrane</location>
        <topology evidence="1">Multi-pass membrane protein</topology>
    </subcellularLocation>
</comment>
<evidence type="ECO:0000256" key="1">
    <source>
        <dbReference type="ARBA" id="ARBA00004651"/>
    </source>
</evidence>
<name>A0A6A8M7B8_9FIRM</name>
<feature type="transmembrane region" description="Helical" evidence="6">
    <location>
        <begin position="294"/>
        <end position="313"/>
    </location>
</feature>
<feature type="transmembrane region" description="Helical" evidence="6">
    <location>
        <begin position="234"/>
        <end position="255"/>
    </location>
</feature>
<feature type="transmembrane region" description="Helical" evidence="6">
    <location>
        <begin position="390"/>
        <end position="410"/>
    </location>
</feature>
<evidence type="ECO:0000256" key="2">
    <source>
        <dbReference type="ARBA" id="ARBA00022448"/>
    </source>
</evidence>
<feature type="transmembrane region" description="Helical" evidence="6">
    <location>
        <begin position="45"/>
        <end position="66"/>
    </location>
</feature>
<dbReference type="GO" id="GO:0022857">
    <property type="term" value="F:transmembrane transporter activity"/>
    <property type="evidence" value="ECO:0007669"/>
    <property type="project" value="InterPro"/>
</dbReference>
<reference evidence="8" key="1">
    <citation type="submission" date="2019-09" db="EMBL/GenBank/DDBJ databases">
        <title>In-depth cultivation of the pig gut microbiome towards novel bacterial diversity and tailored functional studies.</title>
        <authorList>
            <person name="Wylensek D."/>
            <person name="Hitch T.C.A."/>
            <person name="Clavel T."/>
        </authorList>
    </citation>
    <scope>NUCLEOTIDE SEQUENCE</scope>
    <source>
        <strain evidence="8">RF-744-FAT-WT-3</strain>
    </source>
</reference>
<evidence type="ECO:0000259" key="7">
    <source>
        <dbReference type="PROSITE" id="PS50850"/>
    </source>
</evidence>
<dbReference type="InterPro" id="IPR011701">
    <property type="entry name" value="MFS"/>
</dbReference>
<dbReference type="InterPro" id="IPR050327">
    <property type="entry name" value="Proton-linked_MCT"/>
</dbReference>
<dbReference type="SUPFAM" id="SSF103473">
    <property type="entry name" value="MFS general substrate transporter"/>
    <property type="match status" value="1"/>
</dbReference>
<feature type="transmembrane region" description="Helical" evidence="6">
    <location>
        <begin position="78"/>
        <end position="98"/>
    </location>
</feature>
<sequence>MENITNNSKRWLYLAAGTVVLLFVGLIYAWSIFKVPFSQIYSDWTLSQLSMTFTISMAFFCIGGYLGGLLSKKFSVKIRLLIALVLLFVGFFTVSTLTPGDSHKSLIMVYIFYGVFGGSGVGFAYNAVVTTITRWFPDKTGLATGIMLMGFGIGGLALGSAVNSMIGSMGIFSTFRVLSIAIAVVLLLGILIIKAPEAPAASNVSAAADEEEEDGNPYHKKNYTSGEMLRSGRFWVFMAWTIVLNSAGLLVINSAANISVAYGGTAVLGLIISLFNGIGRIIAGNNFDKFGRKITMTVNNIFYLIAAVLLIFGGKADNLPMVIIGLIFVGMAYGGTPTISSTYTNKAFGPKYFATNFSIANFSLLPAAIIGPMMSASLLEKAHGNYGSNFMAILVIAVLGAVIMAVLNVLSKKYEN</sequence>
<evidence type="ECO:0000256" key="6">
    <source>
        <dbReference type="SAM" id="Phobius"/>
    </source>
</evidence>
<dbReference type="InterPro" id="IPR036259">
    <property type="entry name" value="MFS_trans_sf"/>
</dbReference>
<protein>
    <submittedName>
        <fullName evidence="8">OFA family MFS transporter</fullName>
    </submittedName>
</protein>
<feature type="transmembrane region" description="Helical" evidence="6">
    <location>
        <begin position="174"/>
        <end position="193"/>
    </location>
</feature>
<accession>A0A6A8M7B8</accession>
<dbReference type="InterPro" id="IPR020846">
    <property type="entry name" value="MFS_dom"/>
</dbReference>
<comment type="caution">
    <text evidence="8">The sequence shown here is derived from an EMBL/GenBank/DDBJ whole genome shotgun (WGS) entry which is preliminary data.</text>
</comment>
<organism evidence="8">
    <name type="scientific">Baileyella intestinalis</name>
    <dbReference type="NCBI Taxonomy" id="2606709"/>
    <lineage>
        <taxon>Bacteria</taxon>
        <taxon>Bacillati</taxon>
        <taxon>Bacillota</taxon>
        <taxon>Clostridia</taxon>
        <taxon>Peptostreptococcales</taxon>
        <taxon>Anaerovoracaceae</taxon>
        <taxon>Baileyella</taxon>
    </lineage>
</organism>
<feature type="transmembrane region" description="Helical" evidence="6">
    <location>
        <begin position="12"/>
        <end position="33"/>
    </location>
</feature>
<evidence type="ECO:0000256" key="4">
    <source>
        <dbReference type="ARBA" id="ARBA00022989"/>
    </source>
</evidence>
<keyword evidence="3 6" id="KW-0812">Transmembrane</keyword>
<feature type="transmembrane region" description="Helical" evidence="6">
    <location>
        <begin position="141"/>
        <end position="162"/>
    </location>
</feature>
<keyword evidence="4 6" id="KW-1133">Transmembrane helix</keyword>
<feature type="transmembrane region" description="Helical" evidence="6">
    <location>
        <begin position="110"/>
        <end position="129"/>
    </location>
</feature>
<dbReference type="Gene3D" id="1.20.1250.20">
    <property type="entry name" value="MFS general substrate transporter like domains"/>
    <property type="match status" value="1"/>
</dbReference>
<dbReference type="PANTHER" id="PTHR11360">
    <property type="entry name" value="MONOCARBOXYLATE TRANSPORTER"/>
    <property type="match status" value="1"/>
</dbReference>
<feature type="domain" description="Major facilitator superfamily (MFS) profile" evidence="7">
    <location>
        <begin position="10"/>
        <end position="412"/>
    </location>
</feature>
<dbReference type="EMBL" id="VUNB01000002">
    <property type="protein sequence ID" value="MST68580.1"/>
    <property type="molecule type" value="Genomic_DNA"/>
</dbReference>
<keyword evidence="2" id="KW-0813">Transport</keyword>
<dbReference type="AlphaFoldDB" id="A0A6A8M7B8"/>
<evidence type="ECO:0000256" key="5">
    <source>
        <dbReference type="ARBA" id="ARBA00023136"/>
    </source>
</evidence>
<dbReference type="RefSeq" id="WP_154572048.1">
    <property type="nucleotide sequence ID" value="NZ_DBEZJY010000019.1"/>
</dbReference>
<feature type="transmembrane region" description="Helical" evidence="6">
    <location>
        <begin position="352"/>
        <end position="370"/>
    </location>
</feature>
<dbReference type="PROSITE" id="PS50850">
    <property type="entry name" value="MFS"/>
    <property type="match status" value="1"/>
</dbReference>
<evidence type="ECO:0000256" key="3">
    <source>
        <dbReference type="ARBA" id="ARBA00022692"/>
    </source>
</evidence>
<feature type="transmembrane region" description="Helical" evidence="6">
    <location>
        <begin position="261"/>
        <end position="282"/>
    </location>
</feature>
<dbReference type="GO" id="GO:0005886">
    <property type="term" value="C:plasma membrane"/>
    <property type="evidence" value="ECO:0007669"/>
    <property type="project" value="UniProtKB-SubCell"/>
</dbReference>
<keyword evidence="5 6" id="KW-0472">Membrane</keyword>
<dbReference type="Pfam" id="PF07690">
    <property type="entry name" value="MFS_1"/>
    <property type="match status" value="1"/>
</dbReference>
<proteinExistence type="predicted"/>
<gene>
    <name evidence="8" type="ORF">FYJ66_03110</name>
</gene>